<name>A0A6L2J3V7_TANCI</name>
<feature type="compositionally biased region" description="Basic and acidic residues" evidence="1">
    <location>
        <begin position="452"/>
        <end position="468"/>
    </location>
</feature>
<feature type="compositionally biased region" description="Polar residues" evidence="1">
    <location>
        <begin position="647"/>
        <end position="658"/>
    </location>
</feature>
<feature type="region of interest" description="Disordered" evidence="1">
    <location>
        <begin position="767"/>
        <end position="815"/>
    </location>
</feature>
<gene>
    <name evidence="3" type="ORF">Tci_003155</name>
</gene>
<dbReference type="SUPFAM" id="SSF56672">
    <property type="entry name" value="DNA/RNA polymerases"/>
    <property type="match status" value="1"/>
</dbReference>
<dbReference type="InterPro" id="IPR043502">
    <property type="entry name" value="DNA/RNA_pol_sf"/>
</dbReference>
<feature type="compositionally biased region" description="Polar residues" evidence="1">
    <location>
        <begin position="792"/>
        <end position="801"/>
    </location>
</feature>
<dbReference type="GO" id="GO:0004674">
    <property type="term" value="F:protein serine/threonine kinase activity"/>
    <property type="evidence" value="ECO:0007669"/>
    <property type="project" value="TreeGrafter"/>
</dbReference>
<reference evidence="3" key="1">
    <citation type="journal article" date="2019" name="Sci. Rep.">
        <title>Draft genome of Tanacetum cinerariifolium, the natural source of mosquito coil.</title>
        <authorList>
            <person name="Yamashiro T."/>
            <person name="Shiraishi A."/>
            <person name="Satake H."/>
            <person name="Nakayama K."/>
        </authorList>
    </citation>
    <scope>NUCLEOTIDE SEQUENCE</scope>
</reference>
<dbReference type="Gene3D" id="1.10.510.10">
    <property type="entry name" value="Transferase(Phosphotransferase) domain 1"/>
    <property type="match status" value="1"/>
</dbReference>
<dbReference type="InterPro" id="IPR051681">
    <property type="entry name" value="Ser/Thr_Kinases-Pseudokinases"/>
</dbReference>
<proteinExistence type="predicted"/>
<dbReference type="GO" id="GO:0005524">
    <property type="term" value="F:ATP binding"/>
    <property type="evidence" value="ECO:0007669"/>
    <property type="project" value="InterPro"/>
</dbReference>
<evidence type="ECO:0000313" key="3">
    <source>
        <dbReference type="EMBL" id="GEU31177.1"/>
    </source>
</evidence>
<accession>A0A6L2J3V7</accession>
<feature type="domain" description="Protein kinase" evidence="2">
    <location>
        <begin position="1"/>
        <end position="284"/>
    </location>
</feature>
<organism evidence="3">
    <name type="scientific">Tanacetum cinerariifolium</name>
    <name type="common">Dalmatian daisy</name>
    <name type="synonym">Chrysanthemum cinerariifolium</name>
    <dbReference type="NCBI Taxonomy" id="118510"/>
    <lineage>
        <taxon>Eukaryota</taxon>
        <taxon>Viridiplantae</taxon>
        <taxon>Streptophyta</taxon>
        <taxon>Embryophyta</taxon>
        <taxon>Tracheophyta</taxon>
        <taxon>Spermatophyta</taxon>
        <taxon>Magnoliopsida</taxon>
        <taxon>eudicotyledons</taxon>
        <taxon>Gunneridae</taxon>
        <taxon>Pentapetalae</taxon>
        <taxon>asterids</taxon>
        <taxon>campanulids</taxon>
        <taxon>Asterales</taxon>
        <taxon>Asteraceae</taxon>
        <taxon>Asteroideae</taxon>
        <taxon>Anthemideae</taxon>
        <taxon>Anthemidinae</taxon>
        <taxon>Tanacetum</taxon>
    </lineage>
</organism>
<dbReference type="Gene3D" id="3.30.200.20">
    <property type="entry name" value="Phosphorylase Kinase, domain 1"/>
    <property type="match status" value="1"/>
</dbReference>
<feature type="region of interest" description="Disordered" evidence="1">
    <location>
        <begin position="620"/>
        <end position="658"/>
    </location>
</feature>
<dbReference type="SMART" id="SM00220">
    <property type="entry name" value="S_TKc"/>
    <property type="match status" value="1"/>
</dbReference>
<dbReference type="PANTHER" id="PTHR44329">
    <property type="entry name" value="SERINE/THREONINE-PROTEIN KINASE TNNI3K-RELATED"/>
    <property type="match status" value="1"/>
</dbReference>
<feature type="region of interest" description="Disordered" evidence="1">
    <location>
        <begin position="1513"/>
        <end position="1563"/>
    </location>
</feature>
<dbReference type="EMBL" id="BKCJ010000226">
    <property type="protein sequence ID" value="GEU31177.1"/>
    <property type="molecule type" value="Genomic_DNA"/>
</dbReference>
<sequence length="1971" mass="221329">MKKFSCFKQISNNGKLERIERRLSLGEYKRATSWSSYIVSNGGEIKSKGERDEELEWRADMSQLYIGDKFAMGKHSRIYRGVYKEKDVAVKLISQPEEDRDLASMLERQFTSEVVLLFGLHHPNIITFFAACKKPPVFCIINEYLAGGSLRDLKSENLLLDEDMCVKVADFGISCLESQCGSGKGFTGTYRWMAPEMIKEKKHTKKVDVYSFAIVMWELLTALTPFDDMTPEQAAFAVCQKNARPPLPASCPGAFCELISRCWSTKPDKRPTFDEIVKVLERYVASAKQDPDFLTSYRPSDDRTLFKCYLSPQVVSAAKLPILNPNEFDIWKMRIEQYFLMTDYSLWEVILNGDSPALTRVEGILQPVALTTAEQRLARKNELKAHGTLLMALLDKHQLKFNSHKDAKTLMEVIEKSTTEPVSAAASVSTVFAKMPVSSLPNVDSSSNAEGIFRKECRSPKDSRRNEDEPTNYAFMAFSSSSSSSDNERIETKTPHNIPSFVQSTEQVKSPRPSVQHVETFIPAATPKPASPKPTSNGKRRNKKACFVCKSLDHLIKDYDYHEKNIAQPTARNHAHRGIHKQYAQMTPLNPQRHMVPAALLTQSKPVPITAVRSVSTAVPKTSVTRPKQVKPIVTKPNSPNRRHINHSPSPKVSNSSPRVTAIKAPVVNAAQGNMSYISDFEELNGGYVAFGGNPKGGKISRKVSGPTWLFDIDTLTKTMNYQLVTAGNQSNPSAGVQEILNAEKTGEEIDQQYVLFPVWSSGSTNHQNIDGDATFDEKEPEFDEKKPESEVNVSLSSSAQSKKHDDKTKKEAKRKNLVETLTGYRNLSVDFKDFSDSINEVNAAGTLVPITGQISPNNTNTFSAAGLSNAAASPTHGKSSCIDTSQLFNDLDIPELEDITYSDDEDDVGAEADFNNLETSITVSPIPTIRVHKDHPVTQIIGDLSSATQTRSMKVWVLVDLPYGKRAIGTKWVFKNKKDKRGIVVRNKARLVAQGYTQEEEIDYEEVFAPVARIEAIRFILAYASFMGFMVYQMDVKSAFLYGTIEEEALYGLHQAPRAWYETLANYLLENGFQRGKIDQTLFIKRQKGDILLIQIYVDDIIFGSTNKDLCKAFEKLMKDKFQMSSMGELEFFLGLQVKQKKDGIFISQDKYVAEILRKFGLTDRKSASTPIDTEKPLLKDLDGEDVDVHTYRSMIGSLMYLSSSRSNIMFAVCTCARFQVTPKASHLHAVKRIFRYLKGKPHLGLWYQKDSPFDLVAYSDSDYAGASLDKKSTTGGCQFFGCRLISCQCKKQTVLATSSIEAEYVAAASCCAQVLWIQNQLLDYGLQALVDKKKVVVTEATIRDALRLDDAEELARMGYEKPSTKLTFYKVFFSSQWKFLIHTILQCMSTKQTSWNEFSSSMASAVICLSSGRKFIFSKYIFDSLVRNVDSPSKFYMYPRFLQLIIIKQVGDLSTYTTKYTSPALTQKVFANMRRVGKGFSRVKTQLFEGMLVAQEVEQGDADENVENVNAGDAAEGDVSAANDEVPTADEEPSIQSPTPPTPPPQPYHDIPSTSQLKRRVKKLERRNKAKVLKLRRLQKVGTAERIDTSDDTVMDDVSNQGRMISDIDVDADVVLEEAKEVAADAKADQDTKVDESVDIQGRQAKSQAEIYKIDLDHDNKVLSMQEEESEPVELQEVVDIVIIAKIITEVVTAASTTITAAEVLVLAATTTAAPKLTADSSRRTKGVVIRDPEESSTTLSTIIHSEAKSKDNGKGILVEEPKPLKKYQAMKRKPQTEAQARKNMMVYLKNVAGFKMDYFKGMTYDDICPVFEKHYDLNVAFLQKTKEQIDKEESRALKRINETPAEKAAKRKKLEEEVEELKRHLQIVPNEDDDVYTKATLLARKVPVVDYEIINQKNKPYYKVIRADGTHQLYISFLSLLRNFNREDLEALWSLVKERFATAKPKNFSNDFLLITLGVIFKKPDMHA</sequence>
<dbReference type="CDD" id="cd09272">
    <property type="entry name" value="RNase_HI_RT_Ty1"/>
    <property type="match status" value="1"/>
</dbReference>
<dbReference type="InterPro" id="IPR013103">
    <property type="entry name" value="RVT_2"/>
</dbReference>
<dbReference type="InterPro" id="IPR011009">
    <property type="entry name" value="Kinase-like_dom_sf"/>
</dbReference>
<dbReference type="InterPro" id="IPR001245">
    <property type="entry name" value="Ser-Thr/Tyr_kinase_cat_dom"/>
</dbReference>
<evidence type="ECO:0000259" key="2">
    <source>
        <dbReference type="PROSITE" id="PS50011"/>
    </source>
</evidence>
<feature type="compositionally biased region" description="Basic and acidic residues" evidence="1">
    <location>
        <begin position="803"/>
        <end position="815"/>
    </location>
</feature>
<protein>
    <submittedName>
        <fullName evidence="3">Putative ribonuclease H-like domain-containing protein</fullName>
    </submittedName>
</protein>
<feature type="region of interest" description="Disordered" evidence="1">
    <location>
        <begin position="443"/>
        <end position="472"/>
    </location>
</feature>
<dbReference type="Pfam" id="PF07727">
    <property type="entry name" value="RVT_2"/>
    <property type="match status" value="1"/>
</dbReference>
<dbReference type="CDD" id="cd13999">
    <property type="entry name" value="STKc_MAP3K-like"/>
    <property type="match status" value="1"/>
</dbReference>
<dbReference type="PANTHER" id="PTHR44329:SF277">
    <property type="entry name" value="SERINE_THREONINE-PROTEIN KINASE HT1-LIKE"/>
    <property type="match status" value="1"/>
</dbReference>
<comment type="caution">
    <text evidence="3">The sequence shown here is derived from an EMBL/GenBank/DDBJ whole genome shotgun (WGS) entry which is preliminary data.</text>
</comment>
<dbReference type="InterPro" id="IPR000719">
    <property type="entry name" value="Prot_kinase_dom"/>
</dbReference>
<dbReference type="PROSITE" id="PS50011">
    <property type="entry name" value="PROTEIN_KINASE_DOM"/>
    <property type="match status" value="1"/>
</dbReference>
<dbReference type="Pfam" id="PF07714">
    <property type="entry name" value="PK_Tyr_Ser-Thr"/>
    <property type="match status" value="1"/>
</dbReference>
<dbReference type="SUPFAM" id="SSF56112">
    <property type="entry name" value="Protein kinase-like (PK-like)"/>
    <property type="match status" value="1"/>
</dbReference>
<evidence type="ECO:0000256" key="1">
    <source>
        <dbReference type="SAM" id="MobiDB-lite"/>
    </source>
</evidence>
<feature type="compositionally biased region" description="Pro residues" evidence="1">
    <location>
        <begin position="1540"/>
        <end position="1549"/>
    </location>
</feature>